<organism evidence="14 15">
    <name type="scientific">Dorea ammoniilytica</name>
    <dbReference type="NCBI Taxonomy" id="2981788"/>
    <lineage>
        <taxon>Bacteria</taxon>
        <taxon>Bacillati</taxon>
        <taxon>Bacillota</taxon>
        <taxon>Clostridia</taxon>
        <taxon>Lachnospirales</taxon>
        <taxon>Lachnospiraceae</taxon>
        <taxon>Dorea</taxon>
    </lineage>
</organism>
<dbReference type="PANTHER" id="PTHR30627:SF2">
    <property type="entry name" value="PEPTIDOGLYCAN D,D-TRANSPEPTIDASE MRDA"/>
    <property type="match status" value="1"/>
</dbReference>
<proteinExistence type="inferred from homology"/>
<evidence type="ECO:0000256" key="5">
    <source>
        <dbReference type="ARBA" id="ARBA00022692"/>
    </source>
</evidence>
<evidence type="ECO:0000256" key="1">
    <source>
        <dbReference type="ARBA" id="ARBA00004167"/>
    </source>
</evidence>
<evidence type="ECO:0000259" key="13">
    <source>
        <dbReference type="Pfam" id="PF03717"/>
    </source>
</evidence>
<evidence type="ECO:0000256" key="8">
    <source>
        <dbReference type="ARBA" id="ARBA00022989"/>
    </source>
</evidence>
<dbReference type="InterPro" id="IPR005311">
    <property type="entry name" value="PBP_dimer"/>
</dbReference>
<comment type="similarity">
    <text evidence="3">Belongs to the transpeptidase family.</text>
</comment>
<dbReference type="InterPro" id="IPR050515">
    <property type="entry name" value="Beta-lactam/transpept"/>
</dbReference>
<dbReference type="PANTHER" id="PTHR30627">
    <property type="entry name" value="PEPTIDOGLYCAN D,D-TRANSPEPTIDASE"/>
    <property type="match status" value="1"/>
</dbReference>
<feature type="domain" description="Penicillin-binding protein dimerisation" evidence="13">
    <location>
        <begin position="61"/>
        <end position="319"/>
    </location>
</feature>
<keyword evidence="4" id="KW-1003">Cell membrane</keyword>
<evidence type="ECO:0000256" key="11">
    <source>
        <dbReference type="SAM" id="Phobius"/>
    </source>
</evidence>
<comment type="caution">
    <text evidence="14">The sequence shown here is derived from an EMBL/GenBank/DDBJ whole genome shotgun (WGS) entry which is preliminary data.</text>
</comment>
<dbReference type="EMBL" id="JAOQJV010000001">
    <property type="protein sequence ID" value="MCU6698955.1"/>
    <property type="molecule type" value="Genomic_DNA"/>
</dbReference>
<sequence length="972" mass="107755">MWERLKAGIEEILRTRVFVLIIVFCIMSSILVGRLFNLQIVNGQQYLDDYKLQIQKTRVTQGTRGNIYDKNGKLLAYNELAYSVTIEDNYSDSTDKNKELNKEITKIIKIVESNGDSVIHDFSIMLDNDEYAFTMDNETLKLRFIADVYGLDTIDKLSDEQRNQSAADIIDYLCTDKTYGYGINQKKLDKEQVLKLVTIRYAIGLNRYQKYIPVTVAEDVSDETVAAIMESIDDLPGVDIAEDSLRRYTDSKYFANIIGYTGQISQEEYDALSEKEQKKYSLTDTVGKAGLEQIMDQYLQGEKGEKKLYVNSVGKVIESTSVKESSAGNDLYLTIDADLQKAAYDMLEQELAGILLAKMSDVLDYDRSQCTDAADVIVASGDIYYQFIANDIIDMDHFTDKNAGKAEQSVASAFSDYKQQVLDQLKSTMEDANAAFYTDLPREQQAYLSYIVNDILTQNGVLDQNAIDTSDATYKNWKEDEQINVYTYLNYAISQNWIDTSGLQKYVDNAAAYSDASEIYKAIINYVQDRLASDKTFDKLIYRYMIKAGTVSGQEIAMILYEQGVLEYDSSQYEALASGSVRAYDFIRGKLQTLDITPGQLGLEPCTGSMVVTDPDNGKVLACVSYPGYDNNRLANSMDSEYYNQLINDSSRPFYNNATQEKTAPGSTYKPLAAIAGLTEGAISADTYVTCDGIYDNVEPNVKCWVYPNAHGTLDVVGALTNSCNVFFCNLGYNLGLANPNAEPQYDEDGKVIKQTYSSEQGLEKLKKYATMFGLDSTSGLEIPETDPQISDEDSVRSAMGQGTNNYTTSQLARYITAVANEGTVYDLSLIDRVEDIDGDVILQNEPKIKNTVEGISKNTWDLVHAGMQGVVTNNPGVFGKIISSDITLSGKTGTAQQSTTHPDHGLFVGFTSGNTGDKTPVALAIRIANGYSSTFAAEVGDGVMEYYYGITDPDELITGTANEVTVSSHSD</sequence>
<evidence type="ECO:0000259" key="12">
    <source>
        <dbReference type="Pfam" id="PF00905"/>
    </source>
</evidence>
<dbReference type="Pfam" id="PF00905">
    <property type="entry name" value="Transpeptidase"/>
    <property type="match status" value="1"/>
</dbReference>
<dbReference type="Gene3D" id="3.90.1310.10">
    <property type="entry name" value="Penicillin-binding protein 2a (Domain 2)"/>
    <property type="match status" value="2"/>
</dbReference>
<dbReference type="RefSeq" id="WP_262580778.1">
    <property type="nucleotide sequence ID" value="NZ_JAOQJV010000001.1"/>
</dbReference>
<comment type="subcellular location">
    <subcellularLocation>
        <location evidence="2">Cell membrane</location>
    </subcellularLocation>
    <subcellularLocation>
        <location evidence="1">Membrane</location>
        <topology evidence="1">Single-pass membrane protein</topology>
    </subcellularLocation>
</comment>
<evidence type="ECO:0000256" key="3">
    <source>
        <dbReference type="ARBA" id="ARBA00007171"/>
    </source>
</evidence>
<dbReference type="Pfam" id="PF03717">
    <property type="entry name" value="PBP_dimer"/>
    <property type="match status" value="1"/>
</dbReference>
<gene>
    <name evidence="14" type="ORF">OCV65_01675</name>
</gene>
<feature type="transmembrane region" description="Helical" evidence="11">
    <location>
        <begin position="12"/>
        <end position="36"/>
    </location>
</feature>
<accession>A0ABT2S2Y9</accession>
<keyword evidence="6" id="KW-0133">Cell shape</keyword>
<keyword evidence="8 11" id="KW-1133">Transmembrane helix</keyword>
<dbReference type="InterPro" id="IPR036138">
    <property type="entry name" value="PBP_dimer_sf"/>
</dbReference>
<dbReference type="Proteomes" id="UP001207605">
    <property type="component" value="Unassembled WGS sequence"/>
</dbReference>
<keyword evidence="9 11" id="KW-0472">Membrane</keyword>
<name>A0ABT2S2Y9_9FIRM</name>
<evidence type="ECO:0000256" key="2">
    <source>
        <dbReference type="ARBA" id="ARBA00004236"/>
    </source>
</evidence>
<feature type="domain" description="Penicillin-binding protein transpeptidase" evidence="12">
    <location>
        <begin position="608"/>
        <end position="945"/>
    </location>
</feature>
<keyword evidence="5 11" id="KW-0812">Transmembrane</keyword>
<reference evidence="14 15" key="1">
    <citation type="journal article" date="2021" name="ISME Commun">
        <title>Automated analysis of genomic sequences facilitates high-throughput and comprehensive description of bacteria.</title>
        <authorList>
            <person name="Hitch T.C.A."/>
        </authorList>
    </citation>
    <scope>NUCLEOTIDE SEQUENCE [LARGE SCALE GENOMIC DNA]</scope>
    <source>
        <strain evidence="14 15">Sanger_02</strain>
    </source>
</reference>
<protein>
    <submittedName>
        <fullName evidence="14">Penicillin-binding transpeptidase domain-containing protein</fullName>
    </submittedName>
</protein>
<keyword evidence="15" id="KW-1185">Reference proteome</keyword>
<evidence type="ECO:0000256" key="6">
    <source>
        <dbReference type="ARBA" id="ARBA00022960"/>
    </source>
</evidence>
<dbReference type="SUPFAM" id="SSF56519">
    <property type="entry name" value="Penicillin binding protein dimerisation domain"/>
    <property type="match status" value="1"/>
</dbReference>
<dbReference type="InterPro" id="IPR001460">
    <property type="entry name" value="PCN-bd_Tpept"/>
</dbReference>
<evidence type="ECO:0000256" key="10">
    <source>
        <dbReference type="ARBA" id="ARBA00023316"/>
    </source>
</evidence>
<evidence type="ECO:0000313" key="15">
    <source>
        <dbReference type="Proteomes" id="UP001207605"/>
    </source>
</evidence>
<dbReference type="SUPFAM" id="SSF56601">
    <property type="entry name" value="beta-lactamase/transpeptidase-like"/>
    <property type="match status" value="1"/>
</dbReference>
<keyword evidence="10" id="KW-0961">Cell wall biogenesis/degradation</keyword>
<dbReference type="InterPro" id="IPR012338">
    <property type="entry name" value="Beta-lactam/transpept-like"/>
</dbReference>
<evidence type="ECO:0000256" key="7">
    <source>
        <dbReference type="ARBA" id="ARBA00022984"/>
    </source>
</evidence>
<keyword evidence="7" id="KW-0573">Peptidoglycan synthesis</keyword>
<evidence type="ECO:0000256" key="4">
    <source>
        <dbReference type="ARBA" id="ARBA00022475"/>
    </source>
</evidence>
<evidence type="ECO:0000313" key="14">
    <source>
        <dbReference type="EMBL" id="MCU6698955.1"/>
    </source>
</evidence>
<dbReference type="Gene3D" id="3.30.1390.30">
    <property type="entry name" value="Penicillin-binding protein 2a, domain 3"/>
    <property type="match status" value="1"/>
</dbReference>
<dbReference type="Gene3D" id="3.40.710.10">
    <property type="entry name" value="DD-peptidase/beta-lactamase superfamily"/>
    <property type="match status" value="1"/>
</dbReference>
<evidence type="ECO:0000256" key="9">
    <source>
        <dbReference type="ARBA" id="ARBA00023136"/>
    </source>
</evidence>